<organism evidence="2 3">
    <name type="scientific">Tritrichomonas musculus</name>
    <dbReference type="NCBI Taxonomy" id="1915356"/>
    <lineage>
        <taxon>Eukaryota</taxon>
        <taxon>Metamonada</taxon>
        <taxon>Parabasalia</taxon>
        <taxon>Tritrichomonadida</taxon>
        <taxon>Tritrichomonadidae</taxon>
        <taxon>Tritrichomonas</taxon>
    </lineage>
</organism>
<keyword evidence="3" id="KW-1185">Reference proteome</keyword>
<dbReference type="EMBL" id="JAPFFF010000058">
    <property type="protein sequence ID" value="KAK8837747.1"/>
    <property type="molecule type" value="Genomic_DNA"/>
</dbReference>
<dbReference type="Pfam" id="PF17800">
    <property type="entry name" value="NPL"/>
    <property type="match status" value="1"/>
</dbReference>
<name>A0ABR2GW02_9EUKA</name>
<evidence type="ECO:0000313" key="2">
    <source>
        <dbReference type="EMBL" id="KAK8837747.1"/>
    </source>
</evidence>
<feature type="domain" description="Nucleoplasmin-like" evidence="1">
    <location>
        <begin position="32"/>
        <end position="102"/>
    </location>
</feature>
<gene>
    <name evidence="2" type="ORF">M9Y10_036282</name>
</gene>
<protein>
    <recommendedName>
        <fullName evidence="1">Nucleoplasmin-like domain-containing protein</fullName>
    </recommendedName>
</protein>
<proteinExistence type="predicted"/>
<accession>A0ABR2GW02</accession>
<dbReference type="InterPro" id="IPR041232">
    <property type="entry name" value="NPL"/>
</dbReference>
<evidence type="ECO:0000259" key="1">
    <source>
        <dbReference type="Pfam" id="PF17800"/>
    </source>
</evidence>
<comment type="caution">
    <text evidence="2">The sequence shown here is derived from an EMBL/GenBank/DDBJ whole genome shotgun (WGS) entry which is preliminary data.</text>
</comment>
<dbReference type="Proteomes" id="UP001470230">
    <property type="component" value="Unassembled WGS sequence"/>
</dbReference>
<sequence length="111" mass="12993">MSFDSDSSSSDMEYWENELVYLRPKQVWYQPFYKTCYLTNISFTVKPEKAEYAHAILQCYIDDNPVTLCSLYPNKPSQKMNIVWAPDQKIRLVNIGNHPVTLNILVRKLSP</sequence>
<evidence type="ECO:0000313" key="3">
    <source>
        <dbReference type="Proteomes" id="UP001470230"/>
    </source>
</evidence>
<reference evidence="2 3" key="1">
    <citation type="submission" date="2024-04" db="EMBL/GenBank/DDBJ databases">
        <title>Tritrichomonas musculus Genome.</title>
        <authorList>
            <person name="Alves-Ferreira E."/>
            <person name="Grigg M."/>
            <person name="Lorenzi H."/>
            <person name="Galac M."/>
        </authorList>
    </citation>
    <scope>NUCLEOTIDE SEQUENCE [LARGE SCALE GENOMIC DNA]</scope>
    <source>
        <strain evidence="2 3">EAF2021</strain>
    </source>
</reference>
<dbReference type="Gene3D" id="2.60.120.340">
    <property type="entry name" value="Nucleoplasmin core domain"/>
    <property type="match status" value="1"/>
</dbReference>